<proteinExistence type="predicted"/>
<dbReference type="EMBL" id="JACLYY010000012">
    <property type="protein sequence ID" value="MBM6738812.1"/>
    <property type="molecule type" value="Genomic_DNA"/>
</dbReference>
<dbReference type="Proteomes" id="UP000716906">
    <property type="component" value="Unassembled WGS sequence"/>
</dbReference>
<reference evidence="3 4" key="1">
    <citation type="journal article" date="2021" name="Sci. Rep.">
        <title>The distribution of antibiotic resistance genes in chicken gut microbiota commensals.</title>
        <authorList>
            <person name="Juricova H."/>
            <person name="Matiasovicova J."/>
            <person name="Kubasova T."/>
            <person name="Cejkova D."/>
            <person name="Rychlik I."/>
        </authorList>
    </citation>
    <scope>NUCLEOTIDE SEQUENCE [LARGE SCALE GENOMIC DNA]</scope>
    <source>
        <strain evidence="3 4">An773</strain>
    </source>
</reference>
<dbReference type="Gene3D" id="3.30.1340.20">
    <property type="entry name" value="3H domain"/>
    <property type="match status" value="1"/>
</dbReference>
<dbReference type="InterPro" id="IPR036388">
    <property type="entry name" value="WH-like_DNA-bd_sf"/>
</dbReference>
<sequence length="186" mass="21019">MTGSDRREDIVRRIQESGRPVPAKSLAALYHVSRQVIVQDVALIRAAGYEIISTNRGYILGTAPSVSRVLKVKHTDDQLEEELCAIVDLGGAVENVMVNHRVYGHLEADLHITSRRRVAEFISDIKSGKSSPLKNITSGYHYHRITADSEETLDMIEEDLRKRGFLVEPKEDEREGHDETEYTLLH</sequence>
<dbReference type="PANTHER" id="PTHR40068">
    <property type="entry name" value="TRANSCRIPTION REPRESSOR NIAR-RELATED"/>
    <property type="match status" value="1"/>
</dbReference>
<dbReference type="SUPFAM" id="SSF46785">
    <property type="entry name" value="Winged helix' DNA-binding domain"/>
    <property type="match status" value="1"/>
</dbReference>
<accession>A0ABS2EB79</accession>
<dbReference type="Gene3D" id="1.10.10.10">
    <property type="entry name" value="Winged helix-like DNA-binding domain superfamily/Winged helix DNA-binding domain"/>
    <property type="match status" value="1"/>
</dbReference>
<dbReference type="PANTHER" id="PTHR40068:SF1">
    <property type="entry name" value="TRANSCRIPTION REPRESSOR NIAR-RELATED"/>
    <property type="match status" value="1"/>
</dbReference>
<keyword evidence="4" id="KW-1185">Reference proteome</keyword>
<evidence type="ECO:0000259" key="1">
    <source>
        <dbReference type="Pfam" id="PF02829"/>
    </source>
</evidence>
<evidence type="ECO:0000313" key="4">
    <source>
        <dbReference type="Proteomes" id="UP000716906"/>
    </source>
</evidence>
<name>A0ABS2EB79_9FIRM</name>
<dbReference type="InterPro" id="IPR036390">
    <property type="entry name" value="WH_DNA-bd_sf"/>
</dbReference>
<dbReference type="InterPro" id="IPR035922">
    <property type="entry name" value="3H_dom_sf"/>
</dbReference>
<dbReference type="SUPFAM" id="SSF75500">
    <property type="entry name" value="Putative transcriptional regulator TM1602, C-terminal domain"/>
    <property type="match status" value="1"/>
</dbReference>
<dbReference type="InterPro" id="IPR026043">
    <property type="entry name" value="NadR"/>
</dbReference>
<feature type="domain" description="Helix-turn-helix type 11" evidence="2">
    <location>
        <begin position="6"/>
        <end position="59"/>
    </location>
</feature>
<dbReference type="Pfam" id="PF08279">
    <property type="entry name" value="HTH_11"/>
    <property type="match status" value="1"/>
</dbReference>
<dbReference type="RefSeq" id="WP_033124226.1">
    <property type="nucleotide sequence ID" value="NZ_JACLYY010000012.1"/>
</dbReference>
<dbReference type="InterPro" id="IPR004173">
    <property type="entry name" value="3H_domain"/>
</dbReference>
<dbReference type="InterPro" id="IPR013196">
    <property type="entry name" value="HTH_11"/>
</dbReference>
<organism evidence="3 4">
    <name type="scientific">Faecalicatena fissicatena</name>
    <dbReference type="NCBI Taxonomy" id="290055"/>
    <lineage>
        <taxon>Bacteria</taxon>
        <taxon>Bacillati</taxon>
        <taxon>Bacillota</taxon>
        <taxon>Clostridia</taxon>
        <taxon>Lachnospirales</taxon>
        <taxon>Lachnospiraceae</taxon>
        <taxon>Faecalicatena</taxon>
    </lineage>
</organism>
<evidence type="ECO:0000259" key="2">
    <source>
        <dbReference type="Pfam" id="PF08279"/>
    </source>
</evidence>
<evidence type="ECO:0000313" key="3">
    <source>
        <dbReference type="EMBL" id="MBM6738812.1"/>
    </source>
</evidence>
<dbReference type="Pfam" id="PF02829">
    <property type="entry name" value="3H"/>
    <property type="match status" value="1"/>
</dbReference>
<comment type="caution">
    <text evidence="3">The sequence shown here is derived from an EMBL/GenBank/DDBJ whole genome shotgun (WGS) entry which is preliminary data.</text>
</comment>
<protein>
    <submittedName>
        <fullName evidence="3">Transcription repressor NadR</fullName>
    </submittedName>
</protein>
<gene>
    <name evidence="3" type="ORF">H7U36_12005</name>
</gene>
<dbReference type="PIRSF" id="PIRSF037847">
    <property type="entry name" value="NiaR"/>
    <property type="match status" value="1"/>
</dbReference>
<feature type="domain" description="3H" evidence="1">
    <location>
        <begin position="71"/>
        <end position="166"/>
    </location>
</feature>